<dbReference type="Gene3D" id="3.10.129.10">
    <property type="entry name" value="Hotdog Thioesterase"/>
    <property type="match status" value="1"/>
</dbReference>
<evidence type="ECO:0000256" key="2">
    <source>
        <dbReference type="ARBA" id="ARBA00022801"/>
    </source>
</evidence>
<dbReference type="Proteomes" id="UP000308530">
    <property type="component" value="Chromosome"/>
</dbReference>
<dbReference type="RefSeq" id="WP_138286071.1">
    <property type="nucleotide sequence ID" value="NZ_CP058350.1"/>
</dbReference>
<gene>
    <name evidence="3" type="ORF">FE840_013780</name>
</gene>
<dbReference type="PANTHER" id="PTHR31793">
    <property type="entry name" value="4-HYDROXYBENZOYL-COA THIOESTERASE FAMILY MEMBER"/>
    <property type="match status" value="1"/>
</dbReference>
<dbReference type="InterPro" id="IPR029069">
    <property type="entry name" value="HotDog_dom_sf"/>
</dbReference>
<evidence type="ECO:0000256" key="1">
    <source>
        <dbReference type="ARBA" id="ARBA00005953"/>
    </source>
</evidence>
<evidence type="ECO:0000313" key="3">
    <source>
        <dbReference type="EMBL" id="QLF70517.1"/>
    </source>
</evidence>
<dbReference type="SUPFAM" id="SSF54637">
    <property type="entry name" value="Thioesterase/thiol ester dehydrase-isomerase"/>
    <property type="match status" value="1"/>
</dbReference>
<protein>
    <submittedName>
        <fullName evidence="3">Acyl-CoA thioesterase</fullName>
    </submittedName>
</protein>
<keyword evidence="4" id="KW-1185">Reference proteome</keyword>
<dbReference type="Pfam" id="PF13279">
    <property type="entry name" value="4HBT_2"/>
    <property type="match status" value="1"/>
</dbReference>
<proteinExistence type="inferred from homology"/>
<name>A0ABX6QQN3_9HYPH</name>
<dbReference type="CDD" id="cd00586">
    <property type="entry name" value="4HBT"/>
    <property type="match status" value="1"/>
</dbReference>
<accession>A0ABX6QQN3</accession>
<sequence length="148" mass="16437">MTSTETSSARALPRLEDFASRSYDKLRYGDTDRQGHVNNAVYATFMETGRVEMIYNVDDPILDPDCSFVLAKLDINYINEVLWPGTVDIGTRVKAIGRSSVTMEQAVFQNGVCCATAQTVVVHISLATRRSHPFSDAQRAKLESWISG</sequence>
<dbReference type="EMBL" id="CP058350">
    <property type="protein sequence ID" value="QLF70517.1"/>
    <property type="molecule type" value="Genomic_DNA"/>
</dbReference>
<organism evidence="3 4">
    <name type="scientific">Peteryoungia desertarenae</name>
    <dbReference type="NCBI Taxonomy" id="1813451"/>
    <lineage>
        <taxon>Bacteria</taxon>
        <taxon>Pseudomonadati</taxon>
        <taxon>Pseudomonadota</taxon>
        <taxon>Alphaproteobacteria</taxon>
        <taxon>Hyphomicrobiales</taxon>
        <taxon>Rhizobiaceae</taxon>
        <taxon>Peteryoungia</taxon>
    </lineage>
</organism>
<keyword evidence="2" id="KW-0378">Hydrolase</keyword>
<dbReference type="InterPro" id="IPR050563">
    <property type="entry name" value="4-hydroxybenzoyl-CoA_TE"/>
</dbReference>
<reference evidence="3 4" key="1">
    <citation type="submission" date="2020-06" db="EMBL/GenBank/DDBJ databases">
        <title>Genome sequence of Rhizobium sp strain ADMK78.</title>
        <authorList>
            <person name="Rahi P."/>
        </authorList>
    </citation>
    <scope>NUCLEOTIDE SEQUENCE [LARGE SCALE GENOMIC DNA]</scope>
    <source>
        <strain evidence="3 4">ADMK78</strain>
    </source>
</reference>
<dbReference type="PANTHER" id="PTHR31793:SF27">
    <property type="entry name" value="NOVEL THIOESTERASE SUPERFAMILY DOMAIN AND SAPOSIN A-TYPE DOMAIN CONTAINING PROTEIN (0610012H03RIK)"/>
    <property type="match status" value="1"/>
</dbReference>
<evidence type="ECO:0000313" key="4">
    <source>
        <dbReference type="Proteomes" id="UP000308530"/>
    </source>
</evidence>
<comment type="similarity">
    <text evidence="1">Belongs to the 4-hydroxybenzoyl-CoA thioesterase family.</text>
</comment>